<dbReference type="Proteomes" id="UP000594261">
    <property type="component" value="Chromosome 12"/>
</dbReference>
<keyword evidence="1" id="KW-1133">Transmembrane helix</keyword>
<name>A0A7N2N1R9_QUELO</name>
<reference evidence="2 3" key="1">
    <citation type="journal article" date="2016" name="G3 (Bethesda)">
        <title>First Draft Assembly and Annotation of the Genome of a California Endemic Oak Quercus lobata Nee (Fagaceae).</title>
        <authorList>
            <person name="Sork V.L."/>
            <person name="Fitz-Gibbon S.T."/>
            <person name="Puiu D."/>
            <person name="Crepeau M."/>
            <person name="Gugger P.F."/>
            <person name="Sherman R."/>
            <person name="Stevens K."/>
            <person name="Langley C.H."/>
            <person name="Pellegrini M."/>
            <person name="Salzberg S.L."/>
        </authorList>
    </citation>
    <scope>NUCLEOTIDE SEQUENCE [LARGE SCALE GENOMIC DNA]</scope>
    <source>
        <strain evidence="2 3">cv. SW786</strain>
    </source>
</reference>
<organism evidence="2 3">
    <name type="scientific">Quercus lobata</name>
    <name type="common">Valley oak</name>
    <dbReference type="NCBI Taxonomy" id="97700"/>
    <lineage>
        <taxon>Eukaryota</taxon>
        <taxon>Viridiplantae</taxon>
        <taxon>Streptophyta</taxon>
        <taxon>Embryophyta</taxon>
        <taxon>Tracheophyta</taxon>
        <taxon>Spermatophyta</taxon>
        <taxon>Magnoliopsida</taxon>
        <taxon>eudicotyledons</taxon>
        <taxon>Gunneridae</taxon>
        <taxon>Pentapetalae</taxon>
        <taxon>rosids</taxon>
        <taxon>fabids</taxon>
        <taxon>Fagales</taxon>
        <taxon>Fagaceae</taxon>
        <taxon>Quercus</taxon>
    </lineage>
</organism>
<proteinExistence type="predicted"/>
<keyword evidence="3" id="KW-1185">Reference proteome</keyword>
<evidence type="ECO:0000313" key="3">
    <source>
        <dbReference type="Proteomes" id="UP000594261"/>
    </source>
</evidence>
<keyword evidence="1" id="KW-0472">Membrane</keyword>
<evidence type="ECO:0000313" key="2">
    <source>
        <dbReference type="EnsemblPlants" id="QL12p012843:mrna"/>
    </source>
</evidence>
<protein>
    <submittedName>
        <fullName evidence="2">Uncharacterized protein</fullName>
    </submittedName>
</protein>
<evidence type="ECO:0000256" key="1">
    <source>
        <dbReference type="SAM" id="Phobius"/>
    </source>
</evidence>
<reference evidence="2" key="2">
    <citation type="submission" date="2021-01" db="UniProtKB">
        <authorList>
            <consortium name="EnsemblPlants"/>
        </authorList>
    </citation>
    <scope>IDENTIFICATION</scope>
</reference>
<accession>A0A7N2N1R9</accession>
<dbReference type="EnsemblPlants" id="QL12p012843:mrna">
    <property type="protein sequence ID" value="QL12p012843:mrna"/>
    <property type="gene ID" value="QL12p012843"/>
</dbReference>
<sequence>MAGRLSNVASRIMGGNGVVCRSVASSLRLHVGMGLPVGGRVLGMMVLDMVFVGLIGAKSLSIRQPTSGAWR</sequence>
<dbReference type="EMBL" id="LRBV02000012">
    <property type="status" value="NOT_ANNOTATED_CDS"/>
    <property type="molecule type" value="Genomic_DNA"/>
</dbReference>
<feature type="transmembrane region" description="Helical" evidence="1">
    <location>
        <begin position="37"/>
        <end position="57"/>
    </location>
</feature>
<keyword evidence="1" id="KW-0812">Transmembrane</keyword>
<dbReference type="InParanoid" id="A0A7N2N1R9"/>
<dbReference type="AlphaFoldDB" id="A0A7N2N1R9"/>
<dbReference type="Gramene" id="QL12p012843:mrna">
    <property type="protein sequence ID" value="QL12p012843:mrna"/>
    <property type="gene ID" value="QL12p012843"/>
</dbReference>